<gene>
    <name evidence="2" type="ORF">AOQ84DRAFT_360383</name>
</gene>
<feature type="compositionally biased region" description="Polar residues" evidence="1">
    <location>
        <begin position="7"/>
        <end position="22"/>
    </location>
</feature>
<feature type="compositionally biased region" description="Polar residues" evidence="1">
    <location>
        <begin position="30"/>
        <end position="47"/>
    </location>
</feature>
<feature type="compositionally biased region" description="Basic and acidic residues" evidence="1">
    <location>
        <begin position="350"/>
        <end position="373"/>
    </location>
</feature>
<feature type="region of interest" description="Disordered" evidence="1">
    <location>
        <begin position="202"/>
        <end position="223"/>
    </location>
</feature>
<dbReference type="AlphaFoldDB" id="A0A8E2F8W2"/>
<accession>A0A8E2F8W2</accession>
<proteinExistence type="predicted"/>
<name>A0A8E2F8W2_9PEZI</name>
<dbReference type="Proteomes" id="UP000250140">
    <property type="component" value="Unassembled WGS sequence"/>
</dbReference>
<keyword evidence="3" id="KW-1185">Reference proteome</keyword>
<feature type="region of interest" description="Disordered" evidence="1">
    <location>
        <begin position="244"/>
        <end position="373"/>
    </location>
</feature>
<feature type="compositionally biased region" description="Polar residues" evidence="1">
    <location>
        <begin position="274"/>
        <end position="285"/>
    </location>
</feature>
<evidence type="ECO:0000256" key="1">
    <source>
        <dbReference type="SAM" id="MobiDB-lite"/>
    </source>
</evidence>
<evidence type="ECO:0000313" key="2">
    <source>
        <dbReference type="EMBL" id="OCL12727.1"/>
    </source>
</evidence>
<protein>
    <submittedName>
        <fullName evidence="2">Uncharacterized protein</fullName>
    </submittedName>
</protein>
<sequence>MPRNLPWLNQKTKPAAKVNSTPKPAKRPRVQTSGLNEESPLSSASTSHSEKGRVDRLPSSSPILVPDLSPPSPEFMKDGVDADDAWVMVEDEFLETANLFTQHLHHAEYQRLKQLVKTQSESVTRKITRPVVSNAKVDRETAKRMEAEAKSSAQRELLQVIANSEEETPWMQDPRLAGLMNHPPVSSTLLASRTGVKSNTRAAAGFAKAHPSPPPRISHEKYMPTSSKLQLSGLAGLAREIERPDASDNDSEDLNNSSHFRAPLKKPRNMDRPQVQSFESISTPQHKPHRDRSPSPTSTSKRITAPRIPSAKAPSSLLTPKPRSGPSRTSAMDLLDEFDFPSRKTSSSGCEDRAAKQKAESAKKEPEQKRKSVLLEEIPTFLV</sequence>
<reference evidence="2 3" key="1">
    <citation type="journal article" date="2016" name="Nat. Commun.">
        <title>Ectomycorrhizal ecology is imprinted in the genome of the dominant symbiotic fungus Cenococcum geophilum.</title>
        <authorList>
            <consortium name="DOE Joint Genome Institute"/>
            <person name="Peter M."/>
            <person name="Kohler A."/>
            <person name="Ohm R.A."/>
            <person name="Kuo A."/>
            <person name="Krutzmann J."/>
            <person name="Morin E."/>
            <person name="Arend M."/>
            <person name="Barry K.W."/>
            <person name="Binder M."/>
            <person name="Choi C."/>
            <person name="Clum A."/>
            <person name="Copeland A."/>
            <person name="Grisel N."/>
            <person name="Haridas S."/>
            <person name="Kipfer T."/>
            <person name="LaButti K."/>
            <person name="Lindquist E."/>
            <person name="Lipzen A."/>
            <person name="Maire R."/>
            <person name="Meier B."/>
            <person name="Mihaltcheva S."/>
            <person name="Molinier V."/>
            <person name="Murat C."/>
            <person name="Poggeler S."/>
            <person name="Quandt C.A."/>
            <person name="Sperisen C."/>
            <person name="Tritt A."/>
            <person name="Tisserant E."/>
            <person name="Crous P.W."/>
            <person name="Henrissat B."/>
            <person name="Nehls U."/>
            <person name="Egli S."/>
            <person name="Spatafora J.W."/>
            <person name="Grigoriev I.V."/>
            <person name="Martin F.M."/>
        </authorList>
    </citation>
    <scope>NUCLEOTIDE SEQUENCE [LARGE SCALE GENOMIC DNA]</scope>
    <source>
        <strain evidence="2 3">CBS 207.34</strain>
    </source>
</reference>
<dbReference type="EMBL" id="KV748839">
    <property type="protein sequence ID" value="OCL12727.1"/>
    <property type="molecule type" value="Genomic_DNA"/>
</dbReference>
<dbReference type="OrthoDB" id="5374569at2759"/>
<feature type="region of interest" description="Disordered" evidence="1">
    <location>
        <begin position="1"/>
        <end position="77"/>
    </location>
</feature>
<organism evidence="2 3">
    <name type="scientific">Glonium stellatum</name>
    <dbReference type="NCBI Taxonomy" id="574774"/>
    <lineage>
        <taxon>Eukaryota</taxon>
        <taxon>Fungi</taxon>
        <taxon>Dikarya</taxon>
        <taxon>Ascomycota</taxon>
        <taxon>Pezizomycotina</taxon>
        <taxon>Dothideomycetes</taxon>
        <taxon>Pleosporomycetidae</taxon>
        <taxon>Gloniales</taxon>
        <taxon>Gloniaceae</taxon>
        <taxon>Glonium</taxon>
    </lineage>
</organism>
<evidence type="ECO:0000313" key="3">
    <source>
        <dbReference type="Proteomes" id="UP000250140"/>
    </source>
</evidence>